<keyword evidence="4 6" id="KW-0949">S-adenosyl-L-methionine</keyword>
<comment type="function">
    <text evidence="6">Methylates the ribose at the nucleotide 34 wobble position in the two leucyl isoacceptors tRNA(Leu)(CmAA) and tRNA(Leu)(cmnm5UmAA). Catalyzes the methyl transfer from S-adenosyl-L-methionine to the 2'-OH of the wobble nucleotide.</text>
</comment>
<evidence type="ECO:0000256" key="1">
    <source>
        <dbReference type="ARBA" id="ARBA00022490"/>
    </source>
</evidence>
<evidence type="ECO:0000256" key="6">
    <source>
        <dbReference type="HAMAP-Rule" id="MF_01885"/>
    </source>
</evidence>
<dbReference type="AlphaFoldDB" id="A0A2C9CT02"/>
<dbReference type="CDD" id="cd18094">
    <property type="entry name" value="SpoU-like_TrmL"/>
    <property type="match status" value="1"/>
</dbReference>
<evidence type="ECO:0000313" key="10">
    <source>
        <dbReference type="Proteomes" id="UP000220034"/>
    </source>
</evidence>
<dbReference type="SUPFAM" id="SSF75217">
    <property type="entry name" value="alpha/beta knot"/>
    <property type="match status" value="1"/>
</dbReference>
<feature type="binding site" evidence="6 7">
    <location>
        <position position="76"/>
    </location>
    <ligand>
        <name>S-adenosyl-L-methionine</name>
        <dbReference type="ChEBI" id="CHEBI:59789"/>
    </ligand>
</feature>
<feature type="binding site" evidence="6 7">
    <location>
        <position position="118"/>
    </location>
    <ligand>
        <name>S-adenosyl-L-methionine</name>
        <dbReference type="ChEBI" id="CHEBI:59789"/>
    </ligand>
</feature>
<keyword evidence="1 6" id="KW-0963">Cytoplasm</keyword>
<accession>A0A2C9CT02</accession>
<dbReference type="PANTHER" id="PTHR42971:SF1">
    <property type="entry name" value="TRNA (CYTIDINE(34)-2'-O)-METHYLTRANSFERASE"/>
    <property type="match status" value="1"/>
</dbReference>
<comment type="similarity">
    <text evidence="6">Belongs to the class IV-like SAM-binding methyltransferase superfamily. RNA methyltransferase TrmH family. TrmL subfamily.</text>
</comment>
<dbReference type="InterPro" id="IPR029026">
    <property type="entry name" value="tRNA_m1G_MTases_N"/>
</dbReference>
<dbReference type="PIRSF" id="PIRSF029256">
    <property type="entry name" value="SpoU_TrmH_prd"/>
    <property type="match status" value="1"/>
</dbReference>
<dbReference type="OrthoDB" id="9789043at2"/>
<comment type="catalytic activity">
    <reaction evidence="6">
        <text>cytidine(34) in tRNA + S-adenosyl-L-methionine = 2'-O-methylcytidine(34) in tRNA + S-adenosyl-L-homocysteine + H(+)</text>
        <dbReference type="Rhea" id="RHEA:43084"/>
        <dbReference type="Rhea" id="RHEA-COMP:10331"/>
        <dbReference type="Rhea" id="RHEA-COMP:10332"/>
        <dbReference type="ChEBI" id="CHEBI:15378"/>
        <dbReference type="ChEBI" id="CHEBI:57856"/>
        <dbReference type="ChEBI" id="CHEBI:59789"/>
        <dbReference type="ChEBI" id="CHEBI:74495"/>
        <dbReference type="ChEBI" id="CHEBI:82748"/>
        <dbReference type="EC" id="2.1.1.207"/>
    </reaction>
</comment>
<keyword evidence="2 6" id="KW-0489">Methyltransferase</keyword>
<reference evidence="10" key="1">
    <citation type="submission" date="2017-09" db="EMBL/GenBank/DDBJ databases">
        <authorList>
            <person name="Varghese N."/>
            <person name="Submissions S."/>
        </authorList>
    </citation>
    <scope>NUCLEOTIDE SEQUENCE [LARGE SCALE GENOMIC DNA]</scope>
    <source>
        <strain evidence="10">C7</strain>
    </source>
</reference>
<dbReference type="HAMAP" id="MF_01885">
    <property type="entry name" value="tRNA_methyltr_TrmL"/>
    <property type="match status" value="1"/>
</dbReference>
<comment type="subcellular location">
    <subcellularLocation>
        <location evidence="6">Cytoplasm</location>
    </subcellularLocation>
</comment>
<evidence type="ECO:0000259" key="8">
    <source>
        <dbReference type="Pfam" id="PF00588"/>
    </source>
</evidence>
<evidence type="ECO:0000256" key="7">
    <source>
        <dbReference type="PIRSR" id="PIRSR029256-1"/>
    </source>
</evidence>
<dbReference type="PANTHER" id="PTHR42971">
    <property type="entry name" value="TRNA (CYTIDINE(34)-2'-O)-METHYLTRANSFERASE"/>
    <property type="match status" value="1"/>
</dbReference>
<evidence type="ECO:0000313" key="9">
    <source>
        <dbReference type="EMBL" id="SOH94295.1"/>
    </source>
</evidence>
<dbReference type="GO" id="GO:0005737">
    <property type="term" value="C:cytoplasm"/>
    <property type="evidence" value="ECO:0007669"/>
    <property type="project" value="UniProtKB-SubCell"/>
</dbReference>
<keyword evidence="10" id="KW-1185">Reference proteome</keyword>
<comment type="catalytic activity">
    <reaction evidence="6">
        <text>5-carboxymethylaminomethyluridine(34) in tRNA(Leu) + S-adenosyl-L-methionine = 5-carboxymethylaminomethyl-2'-O-methyluridine(34) in tRNA(Leu) + S-adenosyl-L-homocysteine + H(+)</text>
        <dbReference type="Rhea" id="RHEA:43088"/>
        <dbReference type="Rhea" id="RHEA-COMP:10333"/>
        <dbReference type="Rhea" id="RHEA-COMP:10334"/>
        <dbReference type="ChEBI" id="CHEBI:15378"/>
        <dbReference type="ChEBI" id="CHEBI:57856"/>
        <dbReference type="ChEBI" id="CHEBI:59789"/>
        <dbReference type="ChEBI" id="CHEBI:74508"/>
        <dbReference type="ChEBI" id="CHEBI:74511"/>
        <dbReference type="EC" id="2.1.1.207"/>
    </reaction>
</comment>
<dbReference type="GO" id="GO:0003723">
    <property type="term" value="F:RNA binding"/>
    <property type="evidence" value="ECO:0007669"/>
    <property type="project" value="InterPro"/>
</dbReference>
<dbReference type="EC" id="2.1.1.207" evidence="6"/>
<comment type="subunit">
    <text evidence="6">Homodimer.</text>
</comment>
<feature type="domain" description="tRNA/rRNA methyltransferase SpoU type" evidence="8">
    <location>
        <begin position="2"/>
        <end position="138"/>
    </location>
</feature>
<evidence type="ECO:0000256" key="2">
    <source>
        <dbReference type="ARBA" id="ARBA00022603"/>
    </source>
</evidence>
<dbReference type="Pfam" id="PF00588">
    <property type="entry name" value="SpoU_methylase"/>
    <property type="match status" value="1"/>
</dbReference>
<dbReference type="GO" id="GO:0141102">
    <property type="term" value="F:tRNA (5-carboxymethylaminomethyluridine(34)-2'-O)-methyltransferase activity"/>
    <property type="evidence" value="ECO:0007669"/>
    <property type="project" value="RHEA"/>
</dbReference>
<keyword evidence="3 6" id="KW-0808">Transferase</keyword>
<protein>
    <recommendedName>
        <fullName evidence="6">tRNA (cytidine(34)-2'-O)-methyltransferase</fullName>
        <ecNumber evidence="6">2.1.1.207</ecNumber>
    </recommendedName>
    <alternativeName>
        <fullName evidence="6">tRNA (cytidine/uridine-2'-O-)-methyltransferase TrmL</fullName>
    </alternativeName>
</protein>
<keyword evidence="5 6" id="KW-0819">tRNA processing</keyword>
<dbReference type="Proteomes" id="UP000220034">
    <property type="component" value="Unassembled WGS sequence"/>
</dbReference>
<evidence type="ECO:0000256" key="3">
    <source>
        <dbReference type="ARBA" id="ARBA00022679"/>
    </source>
</evidence>
<feature type="binding site" evidence="6 7">
    <location>
        <position position="98"/>
    </location>
    <ligand>
        <name>S-adenosyl-L-methionine</name>
        <dbReference type="ChEBI" id="CHEBI:59789"/>
    </ligand>
</feature>
<dbReference type="Gene3D" id="3.40.1280.10">
    <property type="match status" value="1"/>
</dbReference>
<dbReference type="GO" id="GO:0141098">
    <property type="term" value="F:tRNA (cytidine(34)-2'-O)-methyltransferase activity"/>
    <property type="evidence" value="ECO:0007669"/>
    <property type="project" value="RHEA"/>
</dbReference>
<dbReference type="InterPro" id="IPR016914">
    <property type="entry name" value="TrmL"/>
</dbReference>
<dbReference type="InterPro" id="IPR001537">
    <property type="entry name" value="SpoU_MeTrfase"/>
</dbReference>
<name>A0A2C9CT02_9RHOB</name>
<dbReference type="InterPro" id="IPR029028">
    <property type="entry name" value="Alpha/beta_knot_MTases"/>
</dbReference>
<evidence type="ECO:0000256" key="5">
    <source>
        <dbReference type="ARBA" id="ARBA00022694"/>
    </source>
</evidence>
<evidence type="ECO:0000256" key="4">
    <source>
        <dbReference type="ARBA" id="ARBA00022691"/>
    </source>
</evidence>
<proteinExistence type="inferred from homology"/>
<feature type="binding site" evidence="6 7">
    <location>
        <position position="126"/>
    </location>
    <ligand>
        <name>S-adenosyl-L-methionine</name>
        <dbReference type="ChEBI" id="CHEBI:59789"/>
    </ligand>
</feature>
<organism evidence="9 10">
    <name type="scientific">Pontivivens marinum</name>
    <dbReference type="NCBI Taxonomy" id="1690039"/>
    <lineage>
        <taxon>Bacteria</taxon>
        <taxon>Pseudomonadati</taxon>
        <taxon>Pseudomonadota</taxon>
        <taxon>Alphaproteobacteria</taxon>
        <taxon>Rhodobacterales</taxon>
        <taxon>Paracoccaceae</taxon>
        <taxon>Pontivivens</taxon>
    </lineage>
</organism>
<sequence length="145" mass="15665">MRLAVYEPDIAANLGAMIRICACFGTGLDVIEPCGFPLSDKALRRAAMDYMPQGGYVRHDSWDRFRPTVAGRLVLLSTRAASPLHEFTFNPTDTLMVGRESAGVPDEVADACDHRVYIAMPGGGRSLNVGVAAGIALHEALRTQF</sequence>
<dbReference type="GO" id="GO:0002130">
    <property type="term" value="P:wobble position ribose methylation"/>
    <property type="evidence" value="ECO:0007669"/>
    <property type="project" value="TreeGrafter"/>
</dbReference>
<gene>
    <name evidence="6" type="primary">trmL</name>
    <name evidence="9" type="ORF">SAMN06273572_103329</name>
</gene>
<dbReference type="EMBL" id="OCTN01000003">
    <property type="protein sequence ID" value="SOH94295.1"/>
    <property type="molecule type" value="Genomic_DNA"/>
</dbReference>